<evidence type="ECO:0000256" key="8">
    <source>
        <dbReference type="SAM" id="Phobius"/>
    </source>
</evidence>
<feature type="transmembrane region" description="Helical" evidence="8">
    <location>
        <begin position="705"/>
        <end position="724"/>
    </location>
</feature>
<dbReference type="GO" id="GO:0008237">
    <property type="term" value="F:metallopeptidase activity"/>
    <property type="evidence" value="ECO:0007669"/>
    <property type="project" value="UniProtKB-KW"/>
</dbReference>
<gene>
    <name evidence="10" type="ORF">DOS83_13710</name>
</gene>
<dbReference type="SUPFAM" id="SSF51261">
    <property type="entry name" value="Duplicated hybrid motif"/>
    <property type="match status" value="1"/>
</dbReference>
<reference evidence="10 11" key="1">
    <citation type="journal article" date="2018" name="Vet. Microbiol.">
        <title>Characterisation of Staphylococcus felis isolated from cats using whole genome sequencing.</title>
        <authorList>
            <person name="Worthing K."/>
            <person name="Pang S."/>
            <person name="Trott D.J."/>
            <person name="Abraham S."/>
            <person name="Coombs G.W."/>
            <person name="Jordan D."/>
            <person name="McIntyre L."/>
            <person name="Davies M.R."/>
            <person name="Norris J."/>
        </authorList>
    </citation>
    <scope>NUCLEOTIDE SEQUENCE [LARGE SCALE GENOMIC DNA]</scope>
    <source>
        <strain evidence="10 11">F9</strain>
    </source>
</reference>
<accession>A0A3E0IKP9</accession>
<dbReference type="PANTHER" id="PTHR37813">
    <property type="entry name" value="FELS-2 PROPHAGE PROTEIN"/>
    <property type="match status" value="1"/>
</dbReference>
<evidence type="ECO:0000256" key="7">
    <source>
        <dbReference type="SAM" id="MobiDB-lite"/>
    </source>
</evidence>
<protein>
    <recommendedName>
        <fullName evidence="4">lysostaphin</fullName>
        <ecNumber evidence="4">3.4.24.75</ecNumber>
    </recommendedName>
</protein>
<evidence type="ECO:0000313" key="11">
    <source>
        <dbReference type="Proteomes" id="UP000256562"/>
    </source>
</evidence>
<comment type="catalytic activity">
    <reaction evidence="1">
        <text>Hydrolysis of the -Gly-|-Gly- bond in the pentaglycine inter-peptide link joining staphylococcal cell wall peptidoglycans.</text>
        <dbReference type="EC" id="3.4.24.75"/>
    </reaction>
</comment>
<feature type="region of interest" description="Disordered" evidence="7">
    <location>
        <begin position="1123"/>
        <end position="1147"/>
    </location>
</feature>
<evidence type="ECO:0000256" key="2">
    <source>
        <dbReference type="ARBA" id="ARBA00001947"/>
    </source>
</evidence>
<keyword evidence="6" id="KW-0175">Coiled coil</keyword>
<dbReference type="InterPro" id="IPR011055">
    <property type="entry name" value="Dup_hybrid_motif"/>
</dbReference>
<evidence type="ECO:0000256" key="4">
    <source>
        <dbReference type="ARBA" id="ARBA00012322"/>
    </source>
</evidence>
<dbReference type="Gene3D" id="1.20.120.20">
    <property type="entry name" value="Apolipoprotein"/>
    <property type="match status" value="1"/>
</dbReference>
<dbReference type="InterPro" id="IPR016047">
    <property type="entry name" value="M23ase_b-sheet_dom"/>
</dbReference>
<dbReference type="Gene3D" id="2.70.70.10">
    <property type="entry name" value="Glucose Permease (Domain IIA)"/>
    <property type="match status" value="1"/>
</dbReference>
<evidence type="ECO:0000256" key="5">
    <source>
        <dbReference type="ARBA" id="ARBA00023049"/>
    </source>
</evidence>
<sequence>MAEVDKVSVKFDADVNSFTRGVNKMERELDDFNRKADKTEKNVNTRFELMNRQVNKLNKTIEKTGDDVDLSDVMKQLEMARDEFDRTGIIANKTFKNLNKAIDDVDMDKMSVKTRKAFNTLTKDVTKLGNQTNALKEIEFAKRFDDQSKGAAIALKRTMTQLISLKKVESDIEKEMSEDSFKSYKKGLSDLNKQIFITHKELRETGKVSKTTMNELNASINNVDFKPLSKKASTEFDMIKRNIDTVSKSFDSINKSSNRSSVYFGRFIGKSKKGLDGLKEDFSKTISRINRIGTAFRNLGEVAWGAVTGIILSVLPAIIPIAGAATTSIMAIGAGFSTVAGGAIGLSGAFGIAGSAALLFQKQASYALKMLEDGTLSATNEVREYQNALDDLKSSWEELIAQNQAQIFHTMTNGINAAKFALGALNPFLTTTAQQVEQSSNKMYKWVTSSQNAQAAFNMLNARGPSIFQNLLNSAGYAGNGITRIFTSFGPLFSWTAQGIENLSRKFDNWANSSQVQQGIADFINYTKKNLPTLGSIFGNTFIGIIELFKAFSGQTQWALGGLDNLMLRFRRWAETLDETQGFKDFIKYTRENAPIVGELIGNIVEILVQFVKAAAPVGSIVLKIVTAVTGWIAKMLETHPVLAKVIASVIAMSGAFKLLSIFFGIFFSAFGRIFQGLVMFIGFASRTGIAARLLGAAFTFMTGPIALVIGLIIAVGGALILLYKKNEWFRNMVNQTWSYIKALAIVTFTAIKVFLINTWNSILAVSRTVWSAIKFAIQNPIQALKLILLAIWQSVKVVTLTLWQSIRTGVMTIINGWLTAFRMVMNMWRSIITSVWTFIKNLSINTWNTIKNTVLTIIRGLVTGVRTIFTSLRTFFITILNAIRTFFTTVWGAIRNVVVRLALSLYNGVRLRFNQLFIAIKSIMGNLKNWLTSIWSSIRNIIVKFVTSLLNGVRSRFNQLSASIKKIIANLKAWLSSTWNAIRINIVNIANRLWNSVRTTFNRLLNGTKNIFRNLSRFMTNAWNGIKRSVTGIAASLWNSVRRTFNNMRNGISNIIGKIKSTINSMVKSVKNGLNKLIGGVNWVADKIGMKKLPTINFHTGTTHTSRFVTNGKLNRDTLATVGDRGRGNGPGGFRHETIIPPKGKPFITPAKDTVIPLSKGTKILNGAQTHAMLNQPQFSQGTLPRFANGTAFNLLGNGKKPQKHKHGDNVVGDVMSSAGVLAGKVVEGGKAVVSNTLKEAGSIAGKGASWLKDKVGDVMEWIDKPAKLLDKVLEGFGVNLGSFGIPEKAELPFKMMQAMFKKLKEAAVNTFKSWFEEQGGDGGYIDISKGINFGFAPSAAAAARAGYPFARPHYGLDINYKHDKVYSTLSGTANASYGWNGGFGNMVRIVSGALTAIYGHMHKLAFTGSKKVNPGTYLGISGGDPREDGQGAGSSTGLHLHYEMRKNGVPFDPTSWLKKNNGGGKSGGKKAPSAWRSTILRAARAMGVNPSNRQINGIIAQIQRESGGDAGITQSTAVRDINALTGNLAQGLLQYVPSTFRNFA</sequence>
<evidence type="ECO:0000256" key="6">
    <source>
        <dbReference type="SAM" id="Coils"/>
    </source>
</evidence>
<name>A0A3E0IKP9_9STAP</name>
<evidence type="ECO:0000313" key="10">
    <source>
        <dbReference type="EMBL" id="REH88995.1"/>
    </source>
</evidence>
<keyword evidence="8" id="KW-1133">Transmembrane helix</keyword>
<dbReference type="CDD" id="cd12797">
    <property type="entry name" value="M23_peptidase"/>
    <property type="match status" value="1"/>
</dbReference>
<proteinExistence type="inferred from homology"/>
<comment type="similarity">
    <text evidence="3">Belongs to the peptidase M23B family.</text>
</comment>
<evidence type="ECO:0000256" key="1">
    <source>
        <dbReference type="ARBA" id="ARBA00001667"/>
    </source>
</evidence>
<dbReference type="EC" id="3.4.24.75" evidence="4"/>
<feature type="transmembrane region" description="Helical" evidence="8">
    <location>
        <begin position="876"/>
        <end position="895"/>
    </location>
</feature>
<comment type="cofactor">
    <cofactor evidence="2">
        <name>Zn(2+)</name>
        <dbReference type="ChEBI" id="CHEBI:29105"/>
    </cofactor>
</comment>
<feature type="non-terminal residue" evidence="10">
    <location>
        <position position="1546"/>
    </location>
</feature>
<feature type="transmembrane region" description="Helical" evidence="8">
    <location>
        <begin position="678"/>
        <end position="699"/>
    </location>
</feature>
<feature type="coiled-coil region" evidence="6">
    <location>
        <begin position="15"/>
        <end position="42"/>
    </location>
</feature>
<organism evidence="10 11">
    <name type="scientific">Staphylococcus felis</name>
    <dbReference type="NCBI Taxonomy" id="46127"/>
    <lineage>
        <taxon>Bacteria</taxon>
        <taxon>Bacillati</taxon>
        <taxon>Bacillota</taxon>
        <taxon>Bacilli</taxon>
        <taxon>Bacillales</taxon>
        <taxon>Staphylococcaceae</taxon>
        <taxon>Staphylococcus</taxon>
    </lineage>
</organism>
<dbReference type="PANTHER" id="PTHR37813:SF1">
    <property type="entry name" value="FELS-2 PROPHAGE PROTEIN"/>
    <property type="match status" value="1"/>
</dbReference>
<feature type="transmembrane region" description="Helical" evidence="8">
    <location>
        <begin position="329"/>
        <end position="360"/>
    </location>
</feature>
<evidence type="ECO:0000259" key="9">
    <source>
        <dbReference type="Pfam" id="PF01551"/>
    </source>
</evidence>
<evidence type="ECO:0000256" key="3">
    <source>
        <dbReference type="ARBA" id="ARBA00006646"/>
    </source>
</evidence>
<keyword evidence="5" id="KW-0482">Metalloprotease</keyword>
<keyword evidence="8" id="KW-0472">Membrane</keyword>
<dbReference type="OrthoDB" id="28713at2"/>
<keyword evidence="5" id="KW-0378">Hydrolase</keyword>
<keyword evidence="8" id="KW-0812">Transmembrane</keyword>
<feature type="transmembrane region" description="Helical" evidence="8">
    <location>
        <begin position="614"/>
        <end position="634"/>
    </location>
</feature>
<feature type="domain" description="M23ase beta-sheet core" evidence="9">
    <location>
        <begin position="1354"/>
        <end position="1455"/>
    </location>
</feature>
<feature type="transmembrane region" description="Helical" evidence="8">
    <location>
        <begin position="646"/>
        <end position="671"/>
    </location>
</feature>
<feature type="transmembrane region" description="Helical" evidence="8">
    <location>
        <begin position="744"/>
        <end position="764"/>
    </location>
</feature>
<dbReference type="Proteomes" id="UP000256562">
    <property type="component" value="Unassembled WGS sequence"/>
</dbReference>
<dbReference type="Pfam" id="PF01551">
    <property type="entry name" value="Peptidase_M23"/>
    <property type="match status" value="1"/>
</dbReference>
<keyword evidence="5" id="KW-0645">Protease</keyword>
<comment type="caution">
    <text evidence="10">The sequence shown here is derived from an EMBL/GenBank/DDBJ whole genome shotgun (WGS) entry which is preliminary data.</text>
</comment>
<dbReference type="GO" id="GO:0006508">
    <property type="term" value="P:proteolysis"/>
    <property type="evidence" value="ECO:0007669"/>
    <property type="project" value="UniProtKB-KW"/>
</dbReference>
<dbReference type="EMBL" id="QKXQ01000712">
    <property type="protein sequence ID" value="REH88995.1"/>
    <property type="molecule type" value="Genomic_DNA"/>
</dbReference>
<dbReference type="RefSeq" id="WP_116095423.1">
    <property type="nucleotide sequence ID" value="NZ_QKXQ01000712.1"/>
</dbReference>
<feature type="transmembrane region" description="Helical" evidence="8">
    <location>
        <begin position="302"/>
        <end position="323"/>
    </location>
</feature>